<dbReference type="PANTHER" id="PTHR45138:SF6">
    <property type="entry name" value="DIGUANYLATE CYCLASE DGCN"/>
    <property type="match status" value="1"/>
</dbReference>
<dbReference type="GO" id="GO:0052621">
    <property type="term" value="F:diguanylate cyclase activity"/>
    <property type="evidence" value="ECO:0007669"/>
    <property type="project" value="TreeGrafter"/>
</dbReference>
<dbReference type="FunFam" id="3.30.70.270:FF:000001">
    <property type="entry name" value="Diguanylate cyclase domain protein"/>
    <property type="match status" value="1"/>
</dbReference>
<dbReference type="CDD" id="cd01949">
    <property type="entry name" value="GGDEF"/>
    <property type="match status" value="1"/>
</dbReference>
<evidence type="ECO:0000259" key="1">
    <source>
        <dbReference type="PROSITE" id="PS50887"/>
    </source>
</evidence>
<dbReference type="OrthoDB" id="184994at2"/>
<dbReference type="InterPro" id="IPR029787">
    <property type="entry name" value="Nucleotide_cyclase"/>
</dbReference>
<dbReference type="Proteomes" id="UP000198806">
    <property type="component" value="Unassembled WGS sequence"/>
</dbReference>
<dbReference type="EMBL" id="FOWD01000048">
    <property type="protein sequence ID" value="SFO61680.1"/>
    <property type="molecule type" value="Genomic_DNA"/>
</dbReference>
<gene>
    <name evidence="2" type="ORF">SAMN04489757_1487</name>
</gene>
<dbReference type="InterPro" id="IPR050469">
    <property type="entry name" value="Diguanylate_Cyclase"/>
</dbReference>
<dbReference type="GO" id="GO:0043709">
    <property type="term" value="P:cell adhesion involved in single-species biofilm formation"/>
    <property type="evidence" value="ECO:0007669"/>
    <property type="project" value="TreeGrafter"/>
</dbReference>
<name>A0A1I5IN16_9FIRM</name>
<dbReference type="PANTHER" id="PTHR45138">
    <property type="entry name" value="REGULATORY COMPONENTS OF SENSORY TRANSDUCTION SYSTEM"/>
    <property type="match status" value="1"/>
</dbReference>
<dbReference type="Gene3D" id="3.30.70.270">
    <property type="match status" value="1"/>
</dbReference>
<reference evidence="2 3" key="1">
    <citation type="submission" date="2016-10" db="EMBL/GenBank/DDBJ databases">
        <authorList>
            <person name="de Groot N.N."/>
        </authorList>
    </citation>
    <scope>NUCLEOTIDE SEQUENCE [LARGE SCALE GENOMIC DNA]</scope>
    <source>
        <strain evidence="2 3">DSM 1283</strain>
    </source>
</reference>
<sequence length="299" mass="34338">MTDRVTLEVLESNLGVFHKMYDMVRLVDPIDKKVVEFHGLERNEINEICYNYWKDKKICDNCISVRAYLEEKCYFKLEETSDTIMMVTAIMIENSKKPTVIELFKNASDSMMIGSGDYSDGRMLSSVLSELRDMVIRDKLSGLYNRRYVEERLPADIVKAALEKLPLSIIFIDIDNFKDINDTYGHAYGDKALIEFATSISQCIRPDSDWAARYGGDEFLICLTNTTEIEAYQIADEIRCKIPDLSISENEKVKISASLGVYTMEDSTLTAGELISFADKKMYKEKQQRKNCNIEKENT</sequence>
<organism evidence="2 3">
    <name type="scientific">Anaerocolumna aminovalerica</name>
    <dbReference type="NCBI Taxonomy" id="1527"/>
    <lineage>
        <taxon>Bacteria</taxon>
        <taxon>Bacillati</taxon>
        <taxon>Bacillota</taxon>
        <taxon>Clostridia</taxon>
        <taxon>Lachnospirales</taxon>
        <taxon>Lachnospiraceae</taxon>
        <taxon>Anaerocolumna</taxon>
    </lineage>
</organism>
<dbReference type="AlphaFoldDB" id="A0A1I5IN16"/>
<evidence type="ECO:0000313" key="2">
    <source>
        <dbReference type="EMBL" id="SFO61680.1"/>
    </source>
</evidence>
<dbReference type="InterPro" id="IPR043128">
    <property type="entry name" value="Rev_trsase/Diguanyl_cyclase"/>
</dbReference>
<dbReference type="InterPro" id="IPR000160">
    <property type="entry name" value="GGDEF_dom"/>
</dbReference>
<dbReference type="STRING" id="1527.SAMN04489757_1487"/>
<evidence type="ECO:0000313" key="3">
    <source>
        <dbReference type="Proteomes" id="UP000198806"/>
    </source>
</evidence>
<dbReference type="GO" id="GO:0005886">
    <property type="term" value="C:plasma membrane"/>
    <property type="evidence" value="ECO:0007669"/>
    <property type="project" value="TreeGrafter"/>
</dbReference>
<protein>
    <submittedName>
        <fullName evidence="2">Diguanylate cyclase (GGDEF) domain-containing protein</fullName>
    </submittedName>
</protein>
<keyword evidence="3" id="KW-1185">Reference proteome</keyword>
<accession>A0A1I5IN16</accession>
<dbReference type="Pfam" id="PF00990">
    <property type="entry name" value="GGDEF"/>
    <property type="match status" value="1"/>
</dbReference>
<dbReference type="PROSITE" id="PS50887">
    <property type="entry name" value="GGDEF"/>
    <property type="match status" value="1"/>
</dbReference>
<dbReference type="NCBIfam" id="TIGR00254">
    <property type="entry name" value="GGDEF"/>
    <property type="match status" value="1"/>
</dbReference>
<dbReference type="SMART" id="SM00267">
    <property type="entry name" value="GGDEF"/>
    <property type="match status" value="1"/>
</dbReference>
<dbReference type="GO" id="GO:1902201">
    <property type="term" value="P:negative regulation of bacterial-type flagellum-dependent cell motility"/>
    <property type="evidence" value="ECO:0007669"/>
    <property type="project" value="TreeGrafter"/>
</dbReference>
<dbReference type="RefSeq" id="WP_091688646.1">
    <property type="nucleotide sequence ID" value="NZ_BAABFM010000022.1"/>
</dbReference>
<proteinExistence type="predicted"/>
<dbReference type="SUPFAM" id="SSF55073">
    <property type="entry name" value="Nucleotide cyclase"/>
    <property type="match status" value="1"/>
</dbReference>
<feature type="domain" description="GGDEF" evidence="1">
    <location>
        <begin position="165"/>
        <end position="298"/>
    </location>
</feature>